<dbReference type="Gene3D" id="3.30.420.40">
    <property type="match status" value="2"/>
</dbReference>
<protein>
    <submittedName>
        <fullName evidence="2">ParM/StbA family protein</fullName>
    </submittedName>
</protein>
<dbReference type="EMBL" id="JBBMEX010000002">
    <property type="protein sequence ID" value="MEQ2556833.1"/>
    <property type="molecule type" value="Genomic_DNA"/>
</dbReference>
<proteinExistence type="predicted"/>
<dbReference type="InterPro" id="IPR043129">
    <property type="entry name" value="ATPase_NBD"/>
</dbReference>
<dbReference type="SUPFAM" id="SSF53067">
    <property type="entry name" value="Actin-like ATPase domain"/>
    <property type="match status" value="2"/>
</dbReference>
<sequence length="324" mass="36615">MKKWKDTKYKIQEDKKVENKMIIGIDHGNRNMKTANTVFSAAIQPLQAKPDSLEHILEYQNQFYYVGGKVPEKECVDKTENENYYLLTMAALAQEMRYRGLTDASVKMGAALPPRRFQQQKESFKKYLLKTKELHFRYEGVHYHVSLENVFVFMQGHVVIHTLLEAVPGYCLLVDIGGGTTDLVEFVDGMPDGKYSISDKAALYCIGKVNEEAIAKTGAGVPAYITEAFMRTGSYDCPKQYQEVIINCLKSYAEEIYGIIQANHYNLDLTKMVFMGGGSSIVEHFGANEGKDVQFVTDIHANARGCEEAVKSIIRAKQRKMRTA</sequence>
<dbReference type="RefSeq" id="WP_349162100.1">
    <property type="nucleotide sequence ID" value="NZ_JBBMEX010000002.1"/>
</dbReference>
<organism evidence="2 3">
    <name type="scientific">Maccoyibacter intestinihominis</name>
    <dbReference type="NCBI Taxonomy" id="3133499"/>
    <lineage>
        <taxon>Bacteria</taxon>
        <taxon>Bacillati</taxon>
        <taxon>Bacillota</taxon>
        <taxon>Clostridia</taxon>
        <taxon>Lachnospirales</taxon>
        <taxon>Lachnospiraceae</taxon>
        <taxon>Maccoyibacter</taxon>
    </lineage>
</organism>
<comment type="caution">
    <text evidence="2">The sequence shown here is derived from an EMBL/GenBank/DDBJ whole genome shotgun (WGS) entry which is preliminary data.</text>
</comment>
<keyword evidence="3" id="KW-1185">Reference proteome</keyword>
<evidence type="ECO:0000313" key="3">
    <source>
        <dbReference type="Proteomes" id="UP001454489"/>
    </source>
</evidence>
<evidence type="ECO:0000259" key="1">
    <source>
        <dbReference type="Pfam" id="PF17989"/>
    </source>
</evidence>
<accession>A0ABV1HAU0</accession>
<feature type="domain" description="Actin-like protein N-terminal" evidence="1">
    <location>
        <begin position="24"/>
        <end position="156"/>
    </location>
</feature>
<evidence type="ECO:0000313" key="2">
    <source>
        <dbReference type="EMBL" id="MEQ2556833.1"/>
    </source>
</evidence>
<gene>
    <name evidence="2" type="ORF">WMO43_02920</name>
</gene>
<dbReference type="InterPro" id="IPR040607">
    <property type="entry name" value="ALP_N"/>
</dbReference>
<name>A0ABV1HAU0_9FIRM</name>
<dbReference type="Pfam" id="PF17989">
    <property type="entry name" value="ALP_N"/>
    <property type="match status" value="1"/>
</dbReference>
<dbReference type="CDD" id="cd10227">
    <property type="entry name" value="ASKHA_NBD_ParM-like"/>
    <property type="match status" value="1"/>
</dbReference>
<dbReference type="Proteomes" id="UP001454489">
    <property type="component" value="Unassembled WGS sequence"/>
</dbReference>
<reference evidence="2 3" key="1">
    <citation type="submission" date="2024-03" db="EMBL/GenBank/DDBJ databases">
        <title>Human intestinal bacterial collection.</title>
        <authorList>
            <person name="Pauvert C."/>
            <person name="Hitch T.C.A."/>
            <person name="Clavel T."/>
        </authorList>
    </citation>
    <scope>NUCLEOTIDE SEQUENCE [LARGE SCALE GENOMIC DNA]</scope>
    <source>
        <strain evidence="2 3">CLA-AA-H185</strain>
    </source>
</reference>